<evidence type="ECO:0000313" key="5">
    <source>
        <dbReference type="Proteomes" id="UP000510886"/>
    </source>
</evidence>
<evidence type="ECO:0000259" key="3">
    <source>
        <dbReference type="Pfam" id="PF10145"/>
    </source>
</evidence>
<proteinExistence type="predicted"/>
<dbReference type="InterPro" id="IPR010090">
    <property type="entry name" value="Phage_tape_meas"/>
</dbReference>
<name>A0A7H9EIX9_9LACO</name>
<dbReference type="EMBL" id="CP047418">
    <property type="protein sequence ID" value="QLL77658.1"/>
    <property type="molecule type" value="Genomic_DNA"/>
</dbReference>
<dbReference type="NCBIfam" id="TIGR01760">
    <property type="entry name" value="tape_meas_TP901"/>
    <property type="match status" value="1"/>
</dbReference>
<feature type="compositionally biased region" description="Polar residues" evidence="2">
    <location>
        <begin position="1288"/>
        <end position="1302"/>
    </location>
</feature>
<evidence type="ECO:0000313" key="4">
    <source>
        <dbReference type="EMBL" id="QLL77658.1"/>
    </source>
</evidence>
<dbReference type="Proteomes" id="UP000510886">
    <property type="component" value="Chromosome"/>
</dbReference>
<dbReference type="PANTHER" id="PTHR37813">
    <property type="entry name" value="FELS-2 PROPHAGE PROTEIN"/>
    <property type="match status" value="1"/>
</dbReference>
<feature type="domain" description="Phage tail tape measure protein" evidence="3">
    <location>
        <begin position="210"/>
        <end position="420"/>
    </location>
</feature>
<gene>
    <name evidence="4" type="ORF">GTO87_03010</name>
</gene>
<dbReference type="KEGG" id="lsw:GTO87_03010"/>
<feature type="region of interest" description="Disordered" evidence="2">
    <location>
        <begin position="1260"/>
        <end position="1314"/>
    </location>
</feature>
<protein>
    <submittedName>
        <fullName evidence="4">Phage tail tape measure protein</fullName>
    </submittedName>
</protein>
<dbReference type="Pfam" id="PF10145">
    <property type="entry name" value="PhageMin_Tail"/>
    <property type="match status" value="1"/>
</dbReference>
<evidence type="ECO:0000256" key="1">
    <source>
        <dbReference type="ARBA" id="ARBA00022612"/>
    </source>
</evidence>
<reference evidence="4 5" key="1">
    <citation type="submission" date="2020-01" db="EMBL/GenBank/DDBJ databases">
        <title>Complete and circular genome sequences of six lactobacillus isolates from horses.</title>
        <authorList>
            <person name="Hassan H.M."/>
        </authorList>
    </citation>
    <scope>NUCLEOTIDE SEQUENCE [LARGE SCALE GENOMIC DNA]</scope>
    <source>
        <strain evidence="4 5">1A</strain>
    </source>
</reference>
<accession>A0A7H9EIX9</accession>
<organism evidence="4 5">
    <name type="scientific">Ligilactobacillus saerimneri</name>
    <dbReference type="NCBI Taxonomy" id="228229"/>
    <lineage>
        <taxon>Bacteria</taxon>
        <taxon>Bacillati</taxon>
        <taxon>Bacillota</taxon>
        <taxon>Bacilli</taxon>
        <taxon>Lactobacillales</taxon>
        <taxon>Lactobacillaceae</taxon>
        <taxon>Ligilactobacillus</taxon>
    </lineage>
</organism>
<dbReference type="RefSeq" id="WP_180849475.1">
    <property type="nucleotide sequence ID" value="NZ_CP047418.1"/>
</dbReference>
<sequence length="1510" mass="163082">MAEEVLGRVAIELDLKDAKFRKNLQGSKDALRNVATEMRANVASMDAAGNKYGALAVKQEGLNKMLQAQANRLRLLQNQYQGSMTKQGQWTRSTANYARQVNMTNSYISQLKQQLVENAKAMARAKVETTGVTGAVNRFGQATKGIGGHLINAGRSMTAFTAPVAAGFTYGVKKAVELDNTLMHTRNLIKNSGEESAATVSRNMARITADTRKFSDQYGISQQKIATGYQDLIKRGYSSGQAVAVMNSELQASIATGDDFAEVTQVASQVLESFGLRTKNTALMQQHSKQVLNELSYAADLTSTSFKDIGIAMSYVGASAHEAGFGLGETSAALGILSNNGLEAEKAGTGLRRAIINLSKAAAGIDKDGNVLKKLGIKKEDILDSKGNLKDLASVMEVINKHTKGMSTTEKGVLFNKLFGTTGQQAGLILADNAGKLRELTKQVESSTKKNYIGKLAESNLKSAQNQFNIFKEQLTNTAMDAARIILPYVTNFMHGVENVIQAFDGLSDGTKRFIVNSALLVAGLGPVSLAIGGVLKAVGSLATGTIKVISFFSAWKAGRAEMDALGMATKAPLGGLLKLKGAATATGTAMEATTAGTEAAGSAFSLFNPYVLAAVAALGIGVGAWELWGKKALESRDRTNRWGTDIGAAADTAATKFKNWSTDATVALNDTSSSAATNGKKIEKAFHGMTKAAEEASKKQKTAMDKLAKEVGGATGKAIEADAKAAEKSRQKHIANMERYYQQVKDITKQSVDNNVKLTQDQRVTIANLQRKMAEEQVKTLGLSSKKQQLVLKAELNETSEMTKKELHSMAVAASDAVSKENDNYQKSLNTIKNSDILSTKQKHKYIEELTQEHYDKLNTLSAGFINAEKAEGKTRKQILEDMVLWGHLTKKEAENAYEAWKDAQQKTSSNIIKITDDMKKNVKGAAEYWNGLVLDPKTGQLKTNAPQEVAKAIKSKDNWNKIKLLKKEGLLSTNAQQIVAAALIENGKWNKMSWKEQKAWLKDGFSETITKALEDSGKWNDLSLEQKEAIVQADSKHELASILLEAGVWNSLTMKQQEAVITDKATKNIYPAISKTQEWNNLDVKQKEAIINAKGKAELVDQLFQAGLWNKLSIKDKQAIVATKGQAKMIDVLSNMKEWNNLNPKQQQAVIESKGGQDLVNNLTHFKLWKDLPQSVVKQIIADDEASGNLTAANNALQAWAKANPGAAKKAIGHDLASPGFDKAANAVRNYKNTSPGKTKNALGKDYASQAFGTATRSTNTFRNTSPGATKQARGADRASGAMNGATRSVNRFHSSSTGGTKHARAKDEASGPANSAVAAVKRFFSLPAQRTIKLITSFVTHGKKGHKRGTVYHSGGVMMVNDAVGNHFRELVQFPDGTSFIPTGRNVVLDAPRGTKVMTANRTAQKFPGLKQYANGTIEQPKLNSNMRFLRMSSDIINAPTPNVAVTTAQTDLTGLEGKVDSMVNILTQLLAKDQTIKLDSDIVGRSLDRRQTRGINLESRGVYSGV</sequence>
<evidence type="ECO:0000256" key="2">
    <source>
        <dbReference type="SAM" id="MobiDB-lite"/>
    </source>
</evidence>
<feature type="compositionally biased region" description="Polar residues" evidence="2">
    <location>
        <begin position="1260"/>
        <end position="1271"/>
    </location>
</feature>
<keyword evidence="1" id="KW-1188">Viral release from host cell</keyword>
<dbReference type="PANTHER" id="PTHR37813:SF1">
    <property type="entry name" value="FELS-2 PROPHAGE PROTEIN"/>
    <property type="match status" value="1"/>
</dbReference>